<protein>
    <submittedName>
        <fullName evidence="4">Uncharacterized protein LOC111108959</fullName>
    </submittedName>
</protein>
<dbReference type="Proteomes" id="UP000694844">
    <property type="component" value="Chromosome 8"/>
</dbReference>
<accession>A0A8B8BCQ7</accession>
<evidence type="ECO:0000313" key="3">
    <source>
        <dbReference type="Proteomes" id="UP000694844"/>
    </source>
</evidence>
<dbReference type="KEGG" id="cvn:111108959"/>
<feature type="transmembrane region" description="Helical" evidence="2">
    <location>
        <begin position="20"/>
        <end position="44"/>
    </location>
</feature>
<keyword evidence="2" id="KW-0812">Transmembrane</keyword>
<gene>
    <name evidence="4" type="primary">LOC111108959</name>
</gene>
<feature type="region of interest" description="Disordered" evidence="1">
    <location>
        <begin position="89"/>
        <end position="118"/>
    </location>
</feature>
<dbReference type="RefSeq" id="XP_022300756.1">
    <property type="nucleotide sequence ID" value="XM_022445048.1"/>
</dbReference>
<name>A0A8B8BCQ7_CRAVI</name>
<keyword evidence="3" id="KW-1185">Reference proteome</keyword>
<organism evidence="3 4">
    <name type="scientific">Crassostrea virginica</name>
    <name type="common">Eastern oyster</name>
    <dbReference type="NCBI Taxonomy" id="6565"/>
    <lineage>
        <taxon>Eukaryota</taxon>
        <taxon>Metazoa</taxon>
        <taxon>Spiralia</taxon>
        <taxon>Lophotrochozoa</taxon>
        <taxon>Mollusca</taxon>
        <taxon>Bivalvia</taxon>
        <taxon>Autobranchia</taxon>
        <taxon>Pteriomorphia</taxon>
        <taxon>Ostreida</taxon>
        <taxon>Ostreoidea</taxon>
        <taxon>Ostreidae</taxon>
        <taxon>Crassostrea</taxon>
    </lineage>
</organism>
<evidence type="ECO:0000313" key="4">
    <source>
        <dbReference type="RefSeq" id="XP_022300756.1"/>
    </source>
</evidence>
<keyword evidence="2" id="KW-0472">Membrane</keyword>
<evidence type="ECO:0000256" key="2">
    <source>
        <dbReference type="SAM" id="Phobius"/>
    </source>
</evidence>
<dbReference type="OrthoDB" id="6214264at2759"/>
<proteinExistence type="predicted"/>
<dbReference type="GeneID" id="111108959"/>
<dbReference type="AlphaFoldDB" id="A0A8B8BCQ7"/>
<feature type="compositionally biased region" description="Low complexity" evidence="1">
    <location>
        <begin position="98"/>
        <end position="108"/>
    </location>
</feature>
<evidence type="ECO:0000256" key="1">
    <source>
        <dbReference type="SAM" id="MobiDB-lite"/>
    </source>
</evidence>
<keyword evidence="2" id="KW-1133">Transmembrane helix</keyword>
<sequence>MALAYILLTKLSINYLYLDLLSHAQILILAGGFLAHALLIIYILRTVANYEFLIVLPLFLRDYRVPPGIFLEESVHYHFRTFLISRMASRPKRRRTKPTSTSPPNTESDTPQPGPSSLSPDVSAIFQSCMTQVMPTIEDTFKKCMEGYFQRPSSSTGSPTTLVQPPPAPSLLHELTGDIQQGTSDSRVQISLPAHGSGMHVSGPIPDNSLTQTTEFLLFNSLSPATISAYKSAFQSYKSFVIQTYGHNTPIFPPCLAHLVFHSIDSGTCLFPHQLFIYATLSYYSNLIKI</sequence>
<feature type="compositionally biased region" description="Polar residues" evidence="1">
    <location>
        <begin position="109"/>
        <end position="118"/>
    </location>
</feature>
<reference evidence="4" key="1">
    <citation type="submission" date="2025-08" db="UniProtKB">
        <authorList>
            <consortium name="RefSeq"/>
        </authorList>
    </citation>
    <scope>IDENTIFICATION</scope>
    <source>
        <tissue evidence="4">Whole sample</tissue>
    </source>
</reference>